<evidence type="ECO:0000313" key="1">
    <source>
        <dbReference type="EMBL" id="MBD3869738.1"/>
    </source>
</evidence>
<comment type="caution">
    <text evidence="1">The sequence shown here is derived from an EMBL/GenBank/DDBJ whole genome shotgun (WGS) entry which is preliminary data.</text>
</comment>
<name>A0A8J6XXU8_9BACT</name>
<dbReference type="EMBL" id="JACXWA010000002">
    <property type="protein sequence ID" value="MBD3869738.1"/>
    <property type="molecule type" value="Genomic_DNA"/>
</dbReference>
<reference evidence="1 2" key="1">
    <citation type="submission" date="2020-08" db="EMBL/GenBank/DDBJ databases">
        <title>Acidobacteriota in marine sediments use diverse sulfur dissimilation pathways.</title>
        <authorList>
            <person name="Wasmund K."/>
        </authorList>
    </citation>
    <scope>NUCLEOTIDE SEQUENCE [LARGE SCALE GENOMIC DNA]</scope>
    <source>
        <strain evidence="1">MAG AM3-A</strain>
    </source>
</reference>
<accession>A0A8J6XXU8</accession>
<organism evidence="1 2">
    <name type="scientific">Candidatus Sulfomarinibacter kjeldsenii</name>
    <dbReference type="NCBI Taxonomy" id="2885994"/>
    <lineage>
        <taxon>Bacteria</taxon>
        <taxon>Pseudomonadati</taxon>
        <taxon>Acidobacteriota</taxon>
        <taxon>Thermoanaerobaculia</taxon>
        <taxon>Thermoanaerobaculales</taxon>
        <taxon>Candidatus Sulfomarinibacteraceae</taxon>
        <taxon>Candidatus Sulfomarinibacter</taxon>
    </lineage>
</organism>
<gene>
    <name evidence="1" type="ORF">IFJ97_00065</name>
</gene>
<dbReference type="AlphaFoldDB" id="A0A8J6XXU8"/>
<sequence>MFGFTKVKLEKSLVDRISRFSEIAGYSSPEEFITHALEKELAQLEDADSEEEIKKRLQGLGYMS</sequence>
<evidence type="ECO:0000313" key="2">
    <source>
        <dbReference type="Proteomes" id="UP000598633"/>
    </source>
</evidence>
<protein>
    <recommendedName>
        <fullName evidence="3">CopG family transcriptional regulator</fullName>
    </recommendedName>
</protein>
<evidence type="ECO:0008006" key="3">
    <source>
        <dbReference type="Google" id="ProtNLM"/>
    </source>
</evidence>
<proteinExistence type="predicted"/>
<dbReference type="Proteomes" id="UP000598633">
    <property type="component" value="Unassembled WGS sequence"/>
</dbReference>